<dbReference type="OrthoDB" id="10476592at2759"/>
<reference evidence="2" key="1">
    <citation type="submission" date="2021-01" db="EMBL/GenBank/DDBJ databases">
        <title>Adiantum capillus-veneris genome.</title>
        <authorList>
            <person name="Fang Y."/>
            <person name="Liao Q."/>
        </authorList>
    </citation>
    <scope>NUCLEOTIDE SEQUENCE</scope>
    <source>
        <strain evidence="2">H3</strain>
        <tissue evidence="2">Leaf</tissue>
    </source>
</reference>
<dbReference type="Proteomes" id="UP000886520">
    <property type="component" value="Chromosome 4"/>
</dbReference>
<dbReference type="EMBL" id="JABFUD020000004">
    <property type="protein sequence ID" value="KAI5080410.1"/>
    <property type="molecule type" value="Genomic_DNA"/>
</dbReference>
<accession>A0A9D4ZPJ3</accession>
<feature type="region of interest" description="Disordered" evidence="1">
    <location>
        <begin position="40"/>
        <end position="98"/>
    </location>
</feature>
<name>A0A9D4ZPJ3_ADICA</name>
<proteinExistence type="predicted"/>
<feature type="compositionally biased region" description="Polar residues" evidence="1">
    <location>
        <begin position="76"/>
        <end position="86"/>
    </location>
</feature>
<evidence type="ECO:0000256" key="1">
    <source>
        <dbReference type="SAM" id="MobiDB-lite"/>
    </source>
</evidence>
<sequence>MSPRERAIEKKFTHNNFEAELFELMERCMGYDPVLEPPASVMDTSNVTSGRQDAPATPASAAASPHTSPSMDAPEENSTFDRTPTNGGVPKKARRRTHMLDVGLQEATKDMTKVMEEAEHGRRARHGDSLQVAKPVRQRYGWHLQCTIQDSGQNIDLTSRLREKCSAVIGPTFLMSINLSFCN</sequence>
<evidence type="ECO:0000313" key="3">
    <source>
        <dbReference type="Proteomes" id="UP000886520"/>
    </source>
</evidence>
<evidence type="ECO:0000313" key="2">
    <source>
        <dbReference type="EMBL" id="KAI5080410.1"/>
    </source>
</evidence>
<feature type="compositionally biased region" description="Low complexity" evidence="1">
    <location>
        <begin position="54"/>
        <end position="70"/>
    </location>
</feature>
<dbReference type="AlphaFoldDB" id="A0A9D4ZPJ3"/>
<protein>
    <submittedName>
        <fullName evidence="2">Uncharacterized protein</fullName>
    </submittedName>
</protein>
<gene>
    <name evidence="2" type="ORF">GOP47_0003593</name>
</gene>
<organism evidence="2 3">
    <name type="scientific">Adiantum capillus-veneris</name>
    <name type="common">Maidenhair fern</name>
    <dbReference type="NCBI Taxonomy" id="13818"/>
    <lineage>
        <taxon>Eukaryota</taxon>
        <taxon>Viridiplantae</taxon>
        <taxon>Streptophyta</taxon>
        <taxon>Embryophyta</taxon>
        <taxon>Tracheophyta</taxon>
        <taxon>Polypodiopsida</taxon>
        <taxon>Polypodiidae</taxon>
        <taxon>Polypodiales</taxon>
        <taxon>Pteridineae</taxon>
        <taxon>Pteridaceae</taxon>
        <taxon>Vittarioideae</taxon>
        <taxon>Adiantum</taxon>
    </lineage>
</organism>
<comment type="caution">
    <text evidence="2">The sequence shown here is derived from an EMBL/GenBank/DDBJ whole genome shotgun (WGS) entry which is preliminary data.</text>
</comment>
<keyword evidence="3" id="KW-1185">Reference proteome</keyword>
<feature type="compositionally biased region" description="Polar residues" evidence="1">
    <location>
        <begin position="42"/>
        <end position="51"/>
    </location>
</feature>